<dbReference type="Proteomes" id="UP000824120">
    <property type="component" value="Chromosome 12"/>
</dbReference>
<comment type="caution">
    <text evidence="1">The sequence shown here is derived from an EMBL/GenBank/DDBJ whole genome shotgun (WGS) entry which is preliminary data.</text>
</comment>
<gene>
    <name evidence="1" type="ORF">H5410_062590</name>
</gene>
<organism evidence="1 2">
    <name type="scientific">Solanum commersonii</name>
    <name type="common">Commerson's wild potato</name>
    <name type="synonym">Commerson's nightshade</name>
    <dbReference type="NCBI Taxonomy" id="4109"/>
    <lineage>
        <taxon>Eukaryota</taxon>
        <taxon>Viridiplantae</taxon>
        <taxon>Streptophyta</taxon>
        <taxon>Embryophyta</taxon>
        <taxon>Tracheophyta</taxon>
        <taxon>Spermatophyta</taxon>
        <taxon>Magnoliopsida</taxon>
        <taxon>eudicotyledons</taxon>
        <taxon>Gunneridae</taxon>
        <taxon>Pentapetalae</taxon>
        <taxon>asterids</taxon>
        <taxon>lamiids</taxon>
        <taxon>Solanales</taxon>
        <taxon>Solanaceae</taxon>
        <taxon>Solanoideae</taxon>
        <taxon>Solaneae</taxon>
        <taxon>Solanum</taxon>
    </lineage>
</organism>
<proteinExistence type="predicted"/>
<accession>A0A9J5WCS7</accession>
<dbReference type="AlphaFoldDB" id="A0A9J5WCS7"/>
<reference evidence="1 2" key="1">
    <citation type="submission" date="2020-09" db="EMBL/GenBank/DDBJ databases">
        <title>De no assembly of potato wild relative species, Solanum commersonii.</title>
        <authorList>
            <person name="Cho K."/>
        </authorList>
    </citation>
    <scope>NUCLEOTIDE SEQUENCE [LARGE SCALE GENOMIC DNA]</scope>
    <source>
        <strain evidence="1">LZ3.2</strain>
        <tissue evidence="1">Leaf</tissue>
    </source>
</reference>
<protein>
    <submittedName>
        <fullName evidence="1">Uncharacterized protein</fullName>
    </submittedName>
</protein>
<dbReference type="EMBL" id="JACXVP010000012">
    <property type="protein sequence ID" value="KAG5572824.1"/>
    <property type="molecule type" value="Genomic_DNA"/>
</dbReference>
<name>A0A9J5WCS7_SOLCO</name>
<keyword evidence="2" id="KW-1185">Reference proteome</keyword>
<sequence length="115" mass="12563">MGLVSREQGVGLQGQQAFQPLLTPRRTLQPLDLEIYIYIKLIEIGPDRTGTKSNKLGYTRTSTPILNRDTVPSHVPAHGVSFCPEYYRIGTNQNDTGSVPVQPGPVPSLSSTICI</sequence>
<evidence type="ECO:0000313" key="1">
    <source>
        <dbReference type="EMBL" id="KAG5572824.1"/>
    </source>
</evidence>
<evidence type="ECO:0000313" key="2">
    <source>
        <dbReference type="Proteomes" id="UP000824120"/>
    </source>
</evidence>